<dbReference type="Proteomes" id="UP000069940">
    <property type="component" value="Unassembled WGS sequence"/>
</dbReference>
<organism evidence="4 5">
    <name type="scientific">Aedes albopictus</name>
    <name type="common">Asian tiger mosquito</name>
    <name type="synonym">Stegomyia albopicta</name>
    <dbReference type="NCBI Taxonomy" id="7160"/>
    <lineage>
        <taxon>Eukaryota</taxon>
        <taxon>Metazoa</taxon>
        <taxon>Ecdysozoa</taxon>
        <taxon>Arthropoda</taxon>
        <taxon>Hexapoda</taxon>
        <taxon>Insecta</taxon>
        <taxon>Pterygota</taxon>
        <taxon>Neoptera</taxon>
        <taxon>Endopterygota</taxon>
        <taxon>Diptera</taxon>
        <taxon>Nematocera</taxon>
        <taxon>Culicoidea</taxon>
        <taxon>Culicidae</taxon>
        <taxon>Culicinae</taxon>
        <taxon>Aedini</taxon>
        <taxon>Aedes</taxon>
        <taxon>Stegomyia</taxon>
    </lineage>
</organism>
<feature type="region of interest" description="Disordered" evidence="1">
    <location>
        <begin position="782"/>
        <end position="902"/>
    </location>
</feature>
<reference evidence="4" key="2">
    <citation type="submission" date="2025-05" db="UniProtKB">
        <authorList>
            <consortium name="EnsemblMetazoa"/>
        </authorList>
    </citation>
    <scope>IDENTIFICATION</scope>
    <source>
        <strain evidence="4">Foshan</strain>
    </source>
</reference>
<evidence type="ECO:0000256" key="2">
    <source>
        <dbReference type="SAM" id="Phobius"/>
    </source>
</evidence>
<feature type="compositionally biased region" description="Low complexity" evidence="1">
    <location>
        <begin position="800"/>
        <end position="814"/>
    </location>
</feature>
<keyword evidence="3" id="KW-0732">Signal</keyword>
<feature type="region of interest" description="Disordered" evidence="1">
    <location>
        <begin position="32"/>
        <end position="69"/>
    </location>
</feature>
<keyword evidence="2" id="KW-0472">Membrane</keyword>
<feature type="compositionally biased region" description="Low complexity" evidence="1">
    <location>
        <begin position="868"/>
        <end position="878"/>
    </location>
</feature>
<feature type="signal peptide" evidence="3">
    <location>
        <begin position="1"/>
        <end position="28"/>
    </location>
</feature>
<dbReference type="EnsemblMetazoa" id="AALFPA23_015361.R22333">
    <property type="protein sequence ID" value="AALFPA23_015361.P22333"/>
    <property type="gene ID" value="AALFPA23_015361"/>
</dbReference>
<keyword evidence="2" id="KW-0812">Transmembrane</keyword>
<sequence>MYPASMGSTKFQLIFIVILVYQINSIDTREHAEQHPAVFRRTDDGGGYEGTPTATPSADANHSHAAGELVRSGVSSETIGLSKQGAKNSFTGNESADFWPRLRRSVGGSATTGQTGSQSLCNKEGCSCLDQPILTIDCEVHDRELTLSGQYYIPKEAKSLNLLLVQRHARVLIHTKQFEGCLLNRMLVTGNFAGNDGREHVEFLDEALCRNNGTYPELEVYNIHTVVFSKHTFCQEFKLNVTRAQEVIIMPEAFSVAESEILFNGVRDIRIQEDAFRNSISTKIDIVNSAIKTLFELRASFRQIQFINSTIEEISAKAFDVNKIDSLIFENCRIDVLKSEAITEKLLCRYFTMTACKIRKIEKSFIADSGMMIFNMQNNVIDEIAADAIKFTGITSKITNNIIKVTGKNWFFQKQGWTSVQFLNNSFGEFNYFTLERTSSPEVCKFHGNSVTFPAIRSFSFFQHKECSLSETSFNKLCNCDDHWLQELYFQDYDKLLTESYCRIDETLKYCFNASTFNVKVYMQQVCDETTRTIDCSRSQKEKKVEPHFVSPDEIESLQYSDYYQYIIIGGTVVVLLIIIILSIVIFKVCRRRCSDESGDVISNASFTMTHKPSKAFSKDDKKIINQTLETIKEKQSPERYEAISKHTNELLDGHFTESGKVKIIGNILNCLSECENSGDDFVAFTGILYRHLAPSTSPTPHETIYAEPSAPQEGTTIIQGTGAPDHIYAELTSAAQPLLINEYSAPMDLSDSHYSEPVQIVTKDNTRTLITPYAIGNNIGDVMMHQQPGPSRNLPDILNSNSGNNNSPGTSYSKPGGATHPNAITVAEPLRYMDRSPTTSREIPEYTLPAKKVPPPKPALRREPTVESDSGSSTSNSDHSEHSGGSDITVKIDDIVEYADA</sequence>
<evidence type="ECO:0000256" key="1">
    <source>
        <dbReference type="SAM" id="MobiDB-lite"/>
    </source>
</evidence>
<keyword evidence="2" id="KW-1133">Transmembrane helix</keyword>
<evidence type="ECO:0000313" key="4">
    <source>
        <dbReference type="EnsemblMetazoa" id="AALFPA23_015361.P22333"/>
    </source>
</evidence>
<feature type="chain" id="PRO_5045469557" evidence="3">
    <location>
        <begin position="29"/>
        <end position="902"/>
    </location>
</feature>
<evidence type="ECO:0000313" key="5">
    <source>
        <dbReference type="Proteomes" id="UP000069940"/>
    </source>
</evidence>
<name>A0ABM1Z5W1_AEDAL</name>
<keyword evidence="5" id="KW-1185">Reference proteome</keyword>
<feature type="compositionally biased region" description="Basic and acidic residues" evidence="1">
    <location>
        <begin position="879"/>
        <end position="895"/>
    </location>
</feature>
<dbReference type="RefSeq" id="XP_062701633.1">
    <property type="nucleotide sequence ID" value="XM_062845649.1"/>
</dbReference>
<proteinExistence type="predicted"/>
<protein>
    <submittedName>
        <fullName evidence="4">Uncharacterized protein</fullName>
    </submittedName>
</protein>
<feature type="transmembrane region" description="Helical" evidence="2">
    <location>
        <begin position="563"/>
        <end position="587"/>
    </location>
</feature>
<dbReference type="GeneID" id="115260725"/>
<feature type="compositionally biased region" description="Basic and acidic residues" evidence="1">
    <location>
        <begin position="32"/>
        <end position="44"/>
    </location>
</feature>
<evidence type="ECO:0000256" key="3">
    <source>
        <dbReference type="SAM" id="SignalP"/>
    </source>
</evidence>
<reference evidence="5" key="1">
    <citation type="journal article" date="2015" name="Proc. Natl. Acad. Sci. U.S.A.">
        <title>Genome sequence of the Asian Tiger mosquito, Aedes albopictus, reveals insights into its biology, genetics, and evolution.</title>
        <authorList>
            <person name="Chen X.G."/>
            <person name="Jiang X."/>
            <person name="Gu J."/>
            <person name="Xu M."/>
            <person name="Wu Y."/>
            <person name="Deng Y."/>
            <person name="Zhang C."/>
            <person name="Bonizzoni M."/>
            <person name="Dermauw W."/>
            <person name="Vontas J."/>
            <person name="Armbruster P."/>
            <person name="Huang X."/>
            <person name="Yang Y."/>
            <person name="Zhang H."/>
            <person name="He W."/>
            <person name="Peng H."/>
            <person name="Liu Y."/>
            <person name="Wu K."/>
            <person name="Chen J."/>
            <person name="Lirakis M."/>
            <person name="Topalis P."/>
            <person name="Van Leeuwen T."/>
            <person name="Hall A.B."/>
            <person name="Jiang X."/>
            <person name="Thorpe C."/>
            <person name="Mueller R.L."/>
            <person name="Sun C."/>
            <person name="Waterhouse R.M."/>
            <person name="Yan G."/>
            <person name="Tu Z.J."/>
            <person name="Fang X."/>
            <person name="James A.A."/>
        </authorList>
    </citation>
    <scope>NUCLEOTIDE SEQUENCE [LARGE SCALE GENOMIC DNA]</scope>
    <source>
        <strain evidence="5">Foshan</strain>
    </source>
</reference>
<accession>A0ABM1Z5W1</accession>